<organism evidence="2 3">
    <name type="scientific">Penicillium brevicompactum</name>
    <dbReference type="NCBI Taxonomy" id="5074"/>
    <lineage>
        <taxon>Eukaryota</taxon>
        <taxon>Fungi</taxon>
        <taxon>Dikarya</taxon>
        <taxon>Ascomycota</taxon>
        <taxon>Pezizomycotina</taxon>
        <taxon>Eurotiomycetes</taxon>
        <taxon>Eurotiomycetidae</taxon>
        <taxon>Eurotiales</taxon>
        <taxon>Aspergillaceae</taxon>
        <taxon>Penicillium</taxon>
    </lineage>
</organism>
<reference evidence="2" key="2">
    <citation type="journal article" date="2023" name="IMA Fungus">
        <title>Comparative genomic study of the Penicillium genus elucidates a diverse pangenome and 15 lateral gene transfer events.</title>
        <authorList>
            <person name="Petersen C."/>
            <person name="Sorensen T."/>
            <person name="Nielsen M.R."/>
            <person name="Sondergaard T.E."/>
            <person name="Sorensen J.L."/>
            <person name="Fitzpatrick D.A."/>
            <person name="Frisvad J.C."/>
            <person name="Nielsen K.L."/>
        </authorList>
    </citation>
    <scope>NUCLEOTIDE SEQUENCE</scope>
    <source>
        <strain evidence="2">IBT 35673</strain>
    </source>
</reference>
<gene>
    <name evidence="2" type="ORF">N7452_010957</name>
</gene>
<accession>A0A9W9U7I4</accession>
<protein>
    <submittedName>
        <fullName evidence="2">Uncharacterized protein</fullName>
    </submittedName>
</protein>
<evidence type="ECO:0000256" key="1">
    <source>
        <dbReference type="SAM" id="MobiDB-lite"/>
    </source>
</evidence>
<proteinExistence type="predicted"/>
<feature type="region of interest" description="Disordered" evidence="1">
    <location>
        <begin position="1"/>
        <end position="21"/>
    </location>
</feature>
<dbReference type="EMBL" id="JAPZBQ010000006">
    <property type="protein sequence ID" value="KAJ5322668.1"/>
    <property type="molecule type" value="Genomic_DNA"/>
</dbReference>
<comment type="caution">
    <text evidence="2">The sequence shown here is derived from an EMBL/GenBank/DDBJ whole genome shotgun (WGS) entry which is preliminary data.</text>
</comment>
<dbReference type="AlphaFoldDB" id="A0A9W9U7I4"/>
<name>A0A9W9U7I4_PENBR</name>
<evidence type="ECO:0000313" key="3">
    <source>
        <dbReference type="Proteomes" id="UP001147695"/>
    </source>
</evidence>
<sequence length="267" mass="30233">MPKCLETESYFSDRESGEKPPASLCLSDQCVLDLGAPSTPLYRLSSDVTSISNKESSVTLERVKCNQPGLEFGNESDTVDESIPSNEDYDDLKSRKGPLFYLAHPANAQYRTDIPAKYYITAAMPGMMGNIRLEPSTSRFQRPSFKAMLSHKRTASDNPLFSEDAQQVLLFDIQPTWTAGRNCYKWNDLQGNRMAVEETIAGQYKLIVTSWMEPELRDALVASWLLRLWHDTAESKQAKRAYFDSMASTEAYQESMNPYMPRQCIAM</sequence>
<evidence type="ECO:0000313" key="2">
    <source>
        <dbReference type="EMBL" id="KAJ5322668.1"/>
    </source>
</evidence>
<feature type="region of interest" description="Disordered" evidence="1">
    <location>
        <begin position="69"/>
        <end position="90"/>
    </location>
</feature>
<reference evidence="2" key="1">
    <citation type="submission" date="2022-12" db="EMBL/GenBank/DDBJ databases">
        <authorList>
            <person name="Petersen C."/>
        </authorList>
    </citation>
    <scope>NUCLEOTIDE SEQUENCE</scope>
    <source>
        <strain evidence="2">IBT 35673</strain>
    </source>
</reference>
<dbReference type="Proteomes" id="UP001147695">
    <property type="component" value="Unassembled WGS sequence"/>
</dbReference>